<evidence type="ECO:0000259" key="11">
    <source>
        <dbReference type="PROSITE" id="PS52040"/>
    </source>
</evidence>
<evidence type="ECO:0000256" key="2">
    <source>
        <dbReference type="ARBA" id="ARBA00008263"/>
    </source>
</evidence>
<dbReference type="Gene3D" id="3.30.1360.40">
    <property type="match status" value="1"/>
</dbReference>
<dbReference type="GO" id="GO:0006261">
    <property type="term" value="P:DNA-templated DNA replication"/>
    <property type="evidence" value="ECO:0007669"/>
    <property type="project" value="UniProtKB-UniRule"/>
</dbReference>
<gene>
    <name evidence="9 12" type="primary">gyrA</name>
    <name evidence="12" type="ORF">D5R97_08605</name>
</gene>
<comment type="caution">
    <text evidence="12">The sequence shown here is derived from an EMBL/GenBank/DDBJ whole genome shotgun (WGS) entry which is preliminary data.</text>
</comment>
<dbReference type="NCBIfam" id="NF004043">
    <property type="entry name" value="PRK05560.1"/>
    <property type="match status" value="1"/>
</dbReference>
<dbReference type="SUPFAM" id="SSF56719">
    <property type="entry name" value="Type II DNA topoisomerase"/>
    <property type="match status" value="1"/>
</dbReference>
<dbReference type="InterPro" id="IPR013760">
    <property type="entry name" value="Topo_IIA-like_dom_sf"/>
</dbReference>
<evidence type="ECO:0000256" key="4">
    <source>
        <dbReference type="ARBA" id="ARBA00022741"/>
    </source>
</evidence>
<feature type="short sequence motif" description="GyrA-box" evidence="9">
    <location>
        <begin position="526"/>
        <end position="532"/>
    </location>
</feature>
<dbReference type="GO" id="GO:0034335">
    <property type="term" value="F:DNA negative supercoiling activity"/>
    <property type="evidence" value="ECO:0007669"/>
    <property type="project" value="UniProtKB-ARBA"/>
</dbReference>
<dbReference type="InterPro" id="IPR002205">
    <property type="entry name" value="Topo_IIA_dom_A"/>
</dbReference>
<dbReference type="NCBIfam" id="NF004044">
    <property type="entry name" value="PRK05561.1"/>
    <property type="match status" value="1"/>
</dbReference>
<comment type="function">
    <text evidence="9">A type II topoisomerase that negatively supercoils closed circular double-stranded (ds) DNA in an ATP-dependent manner to modulate DNA topology and maintain chromosomes in an underwound state. Negative supercoiling favors strand separation, and DNA replication, transcription, recombination and repair, all of which involve strand separation. Also able to catalyze the interconversion of other topological isomers of dsDNA rings, including catenanes and knotted rings. Type II topoisomerases break and join 2 DNA strands simultaneously in an ATP-dependent manner.</text>
</comment>
<dbReference type="FunFam" id="3.30.1360.40:FF:000002">
    <property type="entry name" value="DNA gyrase subunit A"/>
    <property type="match status" value="1"/>
</dbReference>
<comment type="subcellular location">
    <subcellularLocation>
        <location evidence="9">Cytoplasm</location>
    </subcellularLocation>
</comment>
<name>A0A424YB18_9FIRM</name>
<evidence type="ECO:0000256" key="3">
    <source>
        <dbReference type="ARBA" id="ARBA00022490"/>
    </source>
</evidence>
<dbReference type="GO" id="GO:0005524">
    <property type="term" value="F:ATP binding"/>
    <property type="evidence" value="ECO:0007669"/>
    <property type="project" value="UniProtKB-UniRule"/>
</dbReference>
<dbReference type="Gene3D" id="1.10.268.10">
    <property type="entry name" value="Topoisomerase, domain 3"/>
    <property type="match status" value="1"/>
</dbReference>
<evidence type="ECO:0000256" key="5">
    <source>
        <dbReference type="ARBA" id="ARBA00022840"/>
    </source>
</evidence>
<dbReference type="FunFam" id="2.120.10.90:FF:000004">
    <property type="entry name" value="DNA gyrase subunit A"/>
    <property type="match status" value="1"/>
</dbReference>
<dbReference type="FunFam" id="1.10.268.10:FF:000001">
    <property type="entry name" value="DNA gyrase subunit A"/>
    <property type="match status" value="1"/>
</dbReference>
<proteinExistence type="inferred from homology"/>
<dbReference type="GO" id="GO:0006265">
    <property type="term" value="P:DNA topological change"/>
    <property type="evidence" value="ECO:0007669"/>
    <property type="project" value="UniProtKB-UniRule"/>
</dbReference>
<keyword evidence="6 9" id="KW-0799">Topoisomerase</keyword>
<accession>A0A424YB18</accession>
<protein>
    <recommendedName>
        <fullName evidence="9">DNA gyrase subunit A</fullName>
        <ecNumber evidence="9">5.6.2.2</ecNumber>
    </recommendedName>
</protein>
<dbReference type="Proteomes" id="UP000285138">
    <property type="component" value="Unassembled WGS sequence"/>
</dbReference>
<keyword evidence="5 9" id="KW-0067">ATP-binding</keyword>
<organism evidence="12 13">
    <name type="scientific">Candidatus Syntrophonatronum acetioxidans</name>
    <dbReference type="NCBI Taxonomy" id="1795816"/>
    <lineage>
        <taxon>Bacteria</taxon>
        <taxon>Bacillati</taxon>
        <taxon>Bacillota</taxon>
        <taxon>Clostridia</taxon>
        <taxon>Eubacteriales</taxon>
        <taxon>Syntrophomonadaceae</taxon>
        <taxon>Candidatus Syntrophonatronum</taxon>
    </lineage>
</organism>
<dbReference type="PANTHER" id="PTHR43493">
    <property type="entry name" value="DNA GYRASE/TOPOISOMERASE SUBUNIT A"/>
    <property type="match status" value="1"/>
</dbReference>
<comment type="miscellaneous">
    <text evidence="9">Few gyrases are as efficient as E.coli at forming negative supercoils. Not all organisms have 2 type II topoisomerases; in organisms with a single type II topoisomerase this enzyme also has to decatenate newly replicated chromosomes.</text>
</comment>
<evidence type="ECO:0000313" key="12">
    <source>
        <dbReference type="EMBL" id="RQD73919.1"/>
    </source>
</evidence>
<dbReference type="InterPro" id="IPR006691">
    <property type="entry name" value="GyrA/parC_rep"/>
</dbReference>
<dbReference type="Gene3D" id="3.90.199.10">
    <property type="entry name" value="Topoisomerase II, domain 5"/>
    <property type="match status" value="1"/>
</dbReference>
<dbReference type="InterPro" id="IPR013758">
    <property type="entry name" value="Topo_IIA_A/C_ab"/>
</dbReference>
<feature type="domain" description="Topo IIA-type catalytic" evidence="11">
    <location>
        <begin position="35"/>
        <end position="499"/>
    </location>
</feature>
<dbReference type="EC" id="5.6.2.2" evidence="9"/>
<keyword evidence="7 9" id="KW-0238">DNA-binding</keyword>
<dbReference type="AlphaFoldDB" id="A0A424YB18"/>
<dbReference type="SMART" id="SM00434">
    <property type="entry name" value="TOP4c"/>
    <property type="match status" value="1"/>
</dbReference>
<evidence type="ECO:0000256" key="6">
    <source>
        <dbReference type="ARBA" id="ARBA00023029"/>
    </source>
</evidence>
<dbReference type="CDD" id="cd00187">
    <property type="entry name" value="TOP4c"/>
    <property type="match status" value="1"/>
</dbReference>
<feature type="active site" description="O-(5'-phospho-DNA)-tyrosine intermediate" evidence="9 10">
    <location>
        <position position="123"/>
    </location>
</feature>
<dbReference type="NCBIfam" id="TIGR01063">
    <property type="entry name" value="gyrA"/>
    <property type="match status" value="1"/>
</dbReference>
<dbReference type="SUPFAM" id="SSF101904">
    <property type="entry name" value="GyrA/ParC C-terminal domain-like"/>
    <property type="match status" value="1"/>
</dbReference>
<comment type="subunit">
    <text evidence="9">Heterotetramer, composed of two GyrA and two GyrB chains. In the heterotetramer, GyrA contains the active site tyrosine that forms a transient covalent intermediate with DNA, while GyrB binds cofactors and catalyzes ATP hydrolysis.</text>
</comment>
<sequence>MSELMGGKVVNINIQDEVKNSFMDYAMSVIVSRALPDVKDGLKPVHRRILYAMHELGLTNDKPHRKSARVVGEVLGKYHPHGDLAVYEAMVRLAQDFSSRYPLVDGHGNFGSIDGDSPAAMRYTEVRMARITEYMLQDIKKETVDYRPNFDDSLEEPVVLPSRFPNLLVNGSAGIAVGMATNIPPHNLGEVIDGLVAFIENPDWESKDLQRYIKGPDFPTGGEIIGKSGIEEAFRTGRGLVRIRGKTSIEKIKGDKSRITVTELPYQVNKARLVEKIAELVRDKKIEGITDLRDESDRTGMRIIIDVKKDVNPNILLNKLLKYTQLEQTFGVNMLALVEGQPRVLNLREMLQEYLNHQKDVITRRTRYDLARAEERAHILEGLRVALKNLDAVIKLIRGSKTVAEARQGLINNFDLSEKQAQAILDMRLQKLTGLEQEKLEEEYLELIKKISYYKEVLANERLVLQIIKEEILEIRDKFADQRRTRIFPREEEISIEDMIAEEDAVITLTHQGYVKRLPLSTYRSQRRGGRGIMGMVTKEDDFLEHLFITSTHHNLLCVSNHGKLYRLKVYEIPEGGRQARGTNIINLLSLTPGEFVTTVIPVKEFTSQHYMFFATRKGYVKKSLLSEFETARKGGLIALTLVEGDELIGCRLTDGQREILMGSSKGKCIRFHEEDVRVMGRQARGVKGISLEEKDYLVGMEAVYQEMEIIVVSEKGFGKRTPVSEYRKQSRGGKGVYTAKITSRTGSLVGFRGVHPQDDLMIITARGIVIRQEVKHISRQGRHTQGVTLIRIGEGDRVVSFARVPASNKEVKEEKGEE</sequence>
<evidence type="ECO:0000313" key="13">
    <source>
        <dbReference type="Proteomes" id="UP000285138"/>
    </source>
</evidence>
<dbReference type="GO" id="GO:0005737">
    <property type="term" value="C:cytoplasm"/>
    <property type="evidence" value="ECO:0007669"/>
    <property type="project" value="UniProtKB-SubCell"/>
</dbReference>
<dbReference type="InterPro" id="IPR005743">
    <property type="entry name" value="GyrA"/>
</dbReference>
<dbReference type="HAMAP" id="MF_01897">
    <property type="entry name" value="GyrA"/>
    <property type="match status" value="1"/>
</dbReference>
<dbReference type="EMBL" id="QZAA01000231">
    <property type="protein sequence ID" value="RQD73919.1"/>
    <property type="molecule type" value="Genomic_DNA"/>
</dbReference>
<dbReference type="PROSITE" id="PS52040">
    <property type="entry name" value="TOPO_IIA"/>
    <property type="match status" value="1"/>
</dbReference>
<dbReference type="PANTHER" id="PTHR43493:SF5">
    <property type="entry name" value="DNA GYRASE SUBUNIT A, CHLOROPLASTIC_MITOCHONDRIAL"/>
    <property type="match status" value="1"/>
</dbReference>
<dbReference type="Gene3D" id="2.120.10.90">
    <property type="entry name" value="DNA gyrase/topoisomerase IV, subunit A, C-terminal"/>
    <property type="match status" value="1"/>
</dbReference>
<dbReference type="Pfam" id="PF03989">
    <property type="entry name" value="DNA_gyraseA_C"/>
    <property type="match status" value="6"/>
</dbReference>
<dbReference type="GO" id="GO:0005694">
    <property type="term" value="C:chromosome"/>
    <property type="evidence" value="ECO:0007669"/>
    <property type="project" value="InterPro"/>
</dbReference>
<reference evidence="12 13" key="1">
    <citation type="submission" date="2018-08" db="EMBL/GenBank/DDBJ databases">
        <title>The metabolism and importance of syntrophic acetate oxidation coupled to methane or sulfide production in haloalkaline environments.</title>
        <authorList>
            <person name="Timmers P.H.A."/>
            <person name="Vavourakis C.D."/>
            <person name="Sorokin D.Y."/>
            <person name="Sinninghe Damste J.S."/>
            <person name="Muyzer G."/>
            <person name="Stams A.J.M."/>
            <person name="Plugge C.M."/>
        </authorList>
    </citation>
    <scope>NUCLEOTIDE SEQUENCE [LARGE SCALE GENOMIC DNA]</scope>
    <source>
        <strain evidence="12">MSAO_Bac1</strain>
    </source>
</reference>
<dbReference type="InterPro" id="IPR035516">
    <property type="entry name" value="Gyrase/topoIV_suA_C"/>
</dbReference>
<comment type="similarity">
    <text evidence="2 9">Belongs to the type II topoisomerase GyrA/ParC subunit family.</text>
</comment>
<keyword evidence="4 9" id="KW-0547">Nucleotide-binding</keyword>
<dbReference type="InterPro" id="IPR050220">
    <property type="entry name" value="Type_II_DNA_Topoisomerases"/>
</dbReference>
<evidence type="ECO:0000256" key="9">
    <source>
        <dbReference type="HAMAP-Rule" id="MF_01897"/>
    </source>
</evidence>
<dbReference type="Pfam" id="PF00521">
    <property type="entry name" value="DNA_topoisoIV"/>
    <property type="match status" value="1"/>
</dbReference>
<dbReference type="FunFam" id="3.90.199.10:FF:000001">
    <property type="entry name" value="DNA gyrase subunit A"/>
    <property type="match status" value="1"/>
</dbReference>
<dbReference type="GO" id="GO:0009330">
    <property type="term" value="C:DNA topoisomerase type II (double strand cut, ATP-hydrolyzing) complex"/>
    <property type="evidence" value="ECO:0007669"/>
    <property type="project" value="TreeGrafter"/>
</dbReference>
<evidence type="ECO:0000256" key="10">
    <source>
        <dbReference type="PROSITE-ProRule" id="PRU01384"/>
    </source>
</evidence>
<keyword evidence="8 9" id="KW-0413">Isomerase</keyword>
<evidence type="ECO:0000256" key="7">
    <source>
        <dbReference type="ARBA" id="ARBA00023125"/>
    </source>
</evidence>
<evidence type="ECO:0000256" key="1">
    <source>
        <dbReference type="ARBA" id="ARBA00000185"/>
    </source>
</evidence>
<keyword evidence="3 9" id="KW-0963">Cytoplasm</keyword>
<evidence type="ECO:0000256" key="8">
    <source>
        <dbReference type="ARBA" id="ARBA00023235"/>
    </source>
</evidence>
<dbReference type="GO" id="GO:0003677">
    <property type="term" value="F:DNA binding"/>
    <property type="evidence" value="ECO:0007669"/>
    <property type="project" value="UniProtKB-UniRule"/>
</dbReference>
<comment type="catalytic activity">
    <reaction evidence="1 9 10">
        <text>ATP-dependent breakage, passage and rejoining of double-stranded DNA.</text>
        <dbReference type="EC" id="5.6.2.2"/>
    </reaction>
</comment>
<dbReference type="InterPro" id="IPR013757">
    <property type="entry name" value="Topo_IIA_A_a_sf"/>
</dbReference>